<evidence type="ECO:0000259" key="2">
    <source>
        <dbReference type="Pfam" id="PF01979"/>
    </source>
</evidence>
<feature type="chain" id="PRO_5031242413" description="Amidohydrolase-related domain-containing protein" evidence="1">
    <location>
        <begin position="19"/>
        <end position="377"/>
    </location>
</feature>
<dbReference type="Gene3D" id="1.20.58.520">
    <property type="entry name" value="Amidohydrolase"/>
    <property type="match status" value="1"/>
</dbReference>
<dbReference type="AlphaFoldDB" id="A0A7R7XNL3"/>
<dbReference type="RefSeq" id="XP_041556118.1">
    <property type="nucleotide sequence ID" value="XM_041703432.1"/>
</dbReference>
<accession>A0A7R7XNL3</accession>
<protein>
    <recommendedName>
        <fullName evidence="2">Amidohydrolase-related domain-containing protein</fullName>
    </recommendedName>
</protein>
<evidence type="ECO:0000256" key="1">
    <source>
        <dbReference type="SAM" id="SignalP"/>
    </source>
</evidence>
<evidence type="ECO:0000313" key="4">
    <source>
        <dbReference type="Proteomes" id="UP000654913"/>
    </source>
</evidence>
<dbReference type="GeneID" id="64973929"/>
<feature type="signal peptide" evidence="1">
    <location>
        <begin position="1"/>
        <end position="18"/>
    </location>
</feature>
<dbReference type="InterPro" id="IPR011059">
    <property type="entry name" value="Metal-dep_hydrolase_composite"/>
</dbReference>
<keyword evidence="1" id="KW-0732">Signal</keyword>
<keyword evidence="4" id="KW-1185">Reference proteome</keyword>
<dbReference type="Gene3D" id="3.30.110.90">
    <property type="entry name" value="Amidohydrolase"/>
    <property type="match status" value="1"/>
</dbReference>
<reference evidence="3" key="2">
    <citation type="submission" date="2021-02" db="EMBL/GenBank/DDBJ databases">
        <title>Aspergillus puulaauensis MK2 genome sequence.</title>
        <authorList>
            <person name="Futagami T."/>
            <person name="Mori K."/>
            <person name="Kadooka C."/>
            <person name="Tanaka T."/>
        </authorList>
    </citation>
    <scope>NUCLEOTIDE SEQUENCE</scope>
    <source>
        <strain evidence="3">MK2</strain>
    </source>
</reference>
<dbReference type="GO" id="GO:0016810">
    <property type="term" value="F:hydrolase activity, acting on carbon-nitrogen (but not peptide) bonds"/>
    <property type="evidence" value="ECO:0007669"/>
    <property type="project" value="InterPro"/>
</dbReference>
<dbReference type="Pfam" id="PF01979">
    <property type="entry name" value="Amidohydro_1"/>
    <property type="match status" value="1"/>
</dbReference>
<dbReference type="PANTHER" id="PTHR43135">
    <property type="entry name" value="ALPHA-D-RIBOSE 1-METHYLPHOSPHONATE 5-TRIPHOSPHATE DIPHOSPHATASE"/>
    <property type="match status" value="1"/>
</dbReference>
<evidence type="ECO:0000313" key="3">
    <source>
        <dbReference type="EMBL" id="BCS23924.1"/>
    </source>
</evidence>
<sequence>MTPFILLPVILAIAAACGLPDHIGPTPPVKTVINNVHLFNGDRFSDLSSLVIVGGKISNAPPTSADHVVDGAGGYLIPGLVDSHCHVTDCSYLTSMRQYGITSALDMGTYPYSNLSACKAEGVTDVRGTGAAATVNGTDISQAPGFPTNSFVNSTAAAQDFVRDRVSEGADFIKVFLDPLGPSAETVAAIVNAAHQNDKLVITHATTYDAYDTAEEAGVDIVCHAPLDDPLDASSIENLIQSEITAVPTLIMMQSIVNNTGAPLDVYTQVVEASVTNMQNAGVPILVGSDSNTAPFVPANPPFGVSLHDELELLVAAGLSPVQALQGATSMAASTFGLFDRGAIRTGLRADLVLLRADPTTDIRNARSIEKVWIEGV</sequence>
<dbReference type="PANTHER" id="PTHR43135:SF3">
    <property type="entry name" value="ALPHA-D-RIBOSE 1-METHYLPHOSPHONATE 5-TRIPHOSPHATE DIPHOSPHATASE"/>
    <property type="match status" value="1"/>
</dbReference>
<dbReference type="InterPro" id="IPR051781">
    <property type="entry name" value="Metallo-dep_Hydrolase"/>
</dbReference>
<dbReference type="SUPFAM" id="SSF51338">
    <property type="entry name" value="Composite domain of metallo-dependent hydrolases"/>
    <property type="match status" value="1"/>
</dbReference>
<dbReference type="Proteomes" id="UP000654913">
    <property type="component" value="Chromosome 4"/>
</dbReference>
<gene>
    <name evidence="3" type="ORF">APUU_40368S</name>
</gene>
<feature type="domain" description="Amidohydrolase-related" evidence="2">
    <location>
        <begin position="75"/>
        <end position="376"/>
    </location>
</feature>
<name>A0A7R7XNL3_9EURO</name>
<dbReference type="InterPro" id="IPR006680">
    <property type="entry name" value="Amidohydro-rel"/>
</dbReference>
<dbReference type="EMBL" id="AP024446">
    <property type="protein sequence ID" value="BCS23924.1"/>
    <property type="molecule type" value="Genomic_DNA"/>
</dbReference>
<dbReference type="KEGG" id="apuu:APUU_40368S"/>
<organism evidence="3 4">
    <name type="scientific">Aspergillus puulaauensis</name>
    <dbReference type="NCBI Taxonomy" id="1220207"/>
    <lineage>
        <taxon>Eukaryota</taxon>
        <taxon>Fungi</taxon>
        <taxon>Dikarya</taxon>
        <taxon>Ascomycota</taxon>
        <taxon>Pezizomycotina</taxon>
        <taxon>Eurotiomycetes</taxon>
        <taxon>Eurotiomycetidae</taxon>
        <taxon>Eurotiales</taxon>
        <taxon>Aspergillaceae</taxon>
        <taxon>Aspergillus</taxon>
    </lineage>
</organism>
<dbReference type="OrthoDB" id="5595695at2759"/>
<dbReference type="SUPFAM" id="SSF51556">
    <property type="entry name" value="Metallo-dependent hydrolases"/>
    <property type="match status" value="1"/>
</dbReference>
<dbReference type="InterPro" id="IPR032466">
    <property type="entry name" value="Metal_Hydrolase"/>
</dbReference>
<proteinExistence type="predicted"/>
<dbReference type="Gene3D" id="3.40.50.10910">
    <property type="entry name" value="Amidohydrolase"/>
    <property type="match status" value="1"/>
</dbReference>
<reference evidence="3" key="1">
    <citation type="submission" date="2021-01" db="EMBL/GenBank/DDBJ databases">
        <authorList>
            <consortium name="Aspergillus puulaauensis MK2 genome sequencing consortium"/>
            <person name="Kazuki M."/>
            <person name="Futagami T."/>
        </authorList>
    </citation>
    <scope>NUCLEOTIDE SEQUENCE</scope>
    <source>
        <strain evidence="3">MK2</strain>
    </source>
</reference>
<dbReference type="Gene3D" id="2.30.40.10">
    <property type="entry name" value="Urease, subunit C, domain 1"/>
    <property type="match status" value="1"/>
</dbReference>